<dbReference type="PANTHER" id="PTHR43718">
    <property type="entry name" value="LON PROTEASE"/>
    <property type="match status" value="1"/>
</dbReference>
<dbReference type="GO" id="GO:0003697">
    <property type="term" value="F:single-stranded DNA binding"/>
    <property type="evidence" value="ECO:0007669"/>
    <property type="project" value="TreeGrafter"/>
</dbReference>
<dbReference type="SUPFAM" id="SSF52540">
    <property type="entry name" value="P-loop containing nucleoside triphosphate hydrolases"/>
    <property type="match status" value="1"/>
</dbReference>
<dbReference type="GO" id="GO:0016887">
    <property type="term" value="F:ATP hydrolysis activity"/>
    <property type="evidence" value="ECO:0007669"/>
    <property type="project" value="InterPro"/>
</dbReference>
<feature type="compositionally biased region" description="Basic residues" evidence="1">
    <location>
        <begin position="61"/>
        <end position="70"/>
    </location>
</feature>
<dbReference type="Gene3D" id="1.10.8.60">
    <property type="match status" value="1"/>
</dbReference>
<protein>
    <submittedName>
        <fullName evidence="4">Uncharacterized protein</fullName>
    </submittedName>
</protein>
<dbReference type="AlphaFoldDB" id="A0A6C0BZ24"/>
<dbReference type="EMBL" id="MN739271">
    <property type="protein sequence ID" value="QHS96533.1"/>
    <property type="molecule type" value="Genomic_DNA"/>
</dbReference>
<feature type="region of interest" description="Disordered" evidence="1">
    <location>
        <begin position="116"/>
        <end position="145"/>
    </location>
</feature>
<dbReference type="GO" id="GO:0006515">
    <property type="term" value="P:protein quality control for misfolded or incompletely synthesized proteins"/>
    <property type="evidence" value="ECO:0007669"/>
    <property type="project" value="TreeGrafter"/>
</dbReference>
<accession>A0A6C0BZ24</accession>
<evidence type="ECO:0000313" key="4">
    <source>
        <dbReference type="EMBL" id="QHS96533.1"/>
    </source>
</evidence>
<organism evidence="4">
    <name type="scientific">viral metagenome</name>
    <dbReference type="NCBI Taxonomy" id="1070528"/>
    <lineage>
        <taxon>unclassified sequences</taxon>
        <taxon>metagenomes</taxon>
        <taxon>organismal metagenomes</taxon>
    </lineage>
</organism>
<feature type="compositionally biased region" description="Acidic residues" evidence="1">
    <location>
        <begin position="74"/>
        <end position="91"/>
    </location>
</feature>
<dbReference type="GO" id="GO:0004176">
    <property type="term" value="F:ATP-dependent peptidase activity"/>
    <property type="evidence" value="ECO:0007669"/>
    <property type="project" value="InterPro"/>
</dbReference>
<dbReference type="Gene3D" id="3.40.50.300">
    <property type="entry name" value="P-loop containing nucleotide triphosphate hydrolases"/>
    <property type="match status" value="1"/>
</dbReference>
<dbReference type="PANTHER" id="PTHR43718:SF2">
    <property type="entry name" value="LON PROTEASE HOMOLOG, MITOCHONDRIAL"/>
    <property type="match status" value="1"/>
</dbReference>
<evidence type="ECO:0000256" key="1">
    <source>
        <dbReference type="SAM" id="MobiDB-lite"/>
    </source>
</evidence>
<dbReference type="GO" id="GO:0005759">
    <property type="term" value="C:mitochondrial matrix"/>
    <property type="evidence" value="ECO:0007669"/>
    <property type="project" value="TreeGrafter"/>
</dbReference>
<name>A0A6C0BZ24_9ZZZZ</name>
<dbReference type="GO" id="GO:0005524">
    <property type="term" value="F:ATP binding"/>
    <property type="evidence" value="ECO:0007669"/>
    <property type="project" value="InterPro"/>
</dbReference>
<dbReference type="InterPro" id="IPR027065">
    <property type="entry name" value="Lon_Prtase"/>
</dbReference>
<dbReference type="GO" id="GO:0004252">
    <property type="term" value="F:serine-type endopeptidase activity"/>
    <property type="evidence" value="ECO:0007669"/>
    <property type="project" value="InterPro"/>
</dbReference>
<dbReference type="Pfam" id="PF22667">
    <property type="entry name" value="Lon_lid"/>
    <property type="match status" value="1"/>
</dbReference>
<dbReference type="Pfam" id="PF00004">
    <property type="entry name" value="AAA"/>
    <property type="match status" value="1"/>
</dbReference>
<dbReference type="InterPro" id="IPR027417">
    <property type="entry name" value="P-loop_NTPase"/>
</dbReference>
<dbReference type="GO" id="GO:0007005">
    <property type="term" value="P:mitochondrion organization"/>
    <property type="evidence" value="ECO:0007669"/>
    <property type="project" value="TreeGrafter"/>
</dbReference>
<feature type="domain" description="ATPase AAA-type core" evidence="2">
    <location>
        <begin position="357"/>
        <end position="492"/>
    </location>
</feature>
<feature type="domain" description="Lon protease AAA+ ATPase lid" evidence="3">
    <location>
        <begin position="524"/>
        <end position="564"/>
    </location>
</feature>
<feature type="compositionally biased region" description="Acidic residues" evidence="1">
    <location>
        <begin position="118"/>
        <end position="145"/>
    </location>
</feature>
<dbReference type="InterPro" id="IPR054594">
    <property type="entry name" value="Lon_lid"/>
</dbReference>
<proteinExistence type="predicted"/>
<reference evidence="4" key="1">
    <citation type="journal article" date="2020" name="Nature">
        <title>Giant virus diversity and host interactions through global metagenomics.</title>
        <authorList>
            <person name="Schulz F."/>
            <person name="Roux S."/>
            <person name="Paez-Espino D."/>
            <person name="Jungbluth S."/>
            <person name="Walsh D.A."/>
            <person name="Denef V.J."/>
            <person name="McMahon K.D."/>
            <person name="Konstantinidis K.T."/>
            <person name="Eloe-Fadrosh E.A."/>
            <person name="Kyrpides N.C."/>
            <person name="Woyke T."/>
        </authorList>
    </citation>
    <scope>NUCLEOTIDE SEQUENCE</scope>
    <source>
        <strain evidence="4">GVMAG-M-3300020166-18</strain>
    </source>
</reference>
<sequence>MPTKDKKMSSDETSDNEMDTLEYTKLLAKIFPSKFIKSRVKELQTAVESIEDEGSQEFYSRAKRSKRKKKAETETSDETTEETDSDEDSDVETYKQARSILEKMFSKSKGFDILVKMDEDEEEEYEDEDEDDEEEEEPVDYTEEDSAVLTKLSALAYDLKKTHKDSQLLEEIIEIGDDKRELIKQCEKNRKKKQVKKNYKHFSKIIKGEKKETDASMFKGLSLEKQEAMLEKLDAIKKYNNDDIPFRIALMDLNIPINYKSIALRKMSTLDSMEPGTNEYYKLKQWVDTFMLIPFGKYANLPLTIDDGIDKCHEFMEQSKQTLDDAVYGMNDIKIQIMQMVGQWITNPEAIGTAIAIKGPMGTGKTTIVKDGISKILGREFAFIALGGATDSSILEGHSYTYEGSTWGKIVDILVQCKTMNPVIYFDELDKISDTPRGAEIASILTHLTDTTQNSQFHDKYFSEIELDLSKCLFIFSYNEEKNVNPILRDRMYCIATRGYKLKEKQIIANDYILPTVLSQLKFSKDEVTITDDVMRHIIERYTEKEEGVRNLKRCLETIFRKLNLFKLMKPGTNIFESDIKLKVEFPFTLTIDAVDKVISDTNNDGHCTSMYM</sequence>
<evidence type="ECO:0000259" key="3">
    <source>
        <dbReference type="Pfam" id="PF22667"/>
    </source>
</evidence>
<feature type="region of interest" description="Disordered" evidence="1">
    <location>
        <begin position="44"/>
        <end position="92"/>
    </location>
</feature>
<dbReference type="InterPro" id="IPR003959">
    <property type="entry name" value="ATPase_AAA_core"/>
</dbReference>
<evidence type="ECO:0000259" key="2">
    <source>
        <dbReference type="Pfam" id="PF00004"/>
    </source>
</evidence>
<dbReference type="GO" id="GO:0051131">
    <property type="term" value="P:chaperone-mediated protein complex assembly"/>
    <property type="evidence" value="ECO:0007669"/>
    <property type="project" value="TreeGrafter"/>
</dbReference>